<evidence type="ECO:0000259" key="2">
    <source>
        <dbReference type="Pfam" id="PF18932"/>
    </source>
</evidence>
<dbReference type="AlphaFoldDB" id="A0A7H0LM42"/>
<evidence type="ECO:0000313" key="4">
    <source>
        <dbReference type="Proteomes" id="UP000516148"/>
    </source>
</evidence>
<dbReference type="InterPro" id="IPR043736">
    <property type="entry name" value="DUF5681"/>
</dbReference>
<dbReference type="EMBL" id="CP061038">
    <property type="protein sequence ID" value="QNQ10745.1"/>
    <property type="molecule type" value="Genomic_DNA"/>
</dbReference>
<feature type="region of interest" description="Disordered" evidence="1">
    <location>
        <begin position="1"/>
        <end position="40"/>
    </location>
</feature>
<name>A0A7H0LM42_9SPHN</name>
<keyword evidence="4" id="KW-1185">Reference proteome</keyword>
<organism evidence="3 4">
    <name type="scientific">Sphingomonas alpina</name>
    <dbReference type="NCBI Taxonomy" id="653931"/>
    <lineage>
        <taxon>Bacteria</taxon>
        <taxon>Pseudomonadati</taxon>
        <taxon>Pseudomonadota</taxon>
        <taxon>Alphaproteobacteria</taxon>
        <taxon>Sphingomonadales</taxon>
        <taxon>Sphingomonadaceae</taxon>
        <taxon>Sphingomonas</taxon>
    </lineage>
</organism>
<dbReference type="KEGG" id="spap:H3Z74_06000"/>
<dbReference type="RefSeq" id="WP_187763035.1">
    <property type="nucleotide sequence ID" value="NZ_CP061038.1"/>
</dbReference>
<sequence length="156" mass="16972">MPPLGQRFVKGQSGNPSGRPRVRGATGRPGDRLPGSDEPTRRVILEEAYRTVRVKDGDDEIEMPAHRAVIRALTEAAINGSRLAQRQWTSIVLAAEAVQKQQQVALFETLERDGVGARYSSAKREYVAIGSFDDEIISGLTGGESIVRPVTSEDEA</sequence>
<evidence type="ECO:0000313" key="3">
    <source>
        <dbReference type="EMBL" id="QNQ10745.1"/>
    </source>
</evidence>
<dbReference type="Proteomes" id="UP000516148">
    <property type="component" value="Chromosome"/>
</dbReference>
<gene>
    <name evidence="3" type="ORF">H3Z74_06000</name>
</gene>
<feature type="domain" description="DUF5681" evidence="2">
    <location>
        <begin position="6"/>
        <end position="95"/>
    </location>
</feature>
<evidence type="ECO:0000256" key="1">
    <source>
        <dbReference type="SAM" id="MobiDB-lite"/>
    </source>
</evidence>
<proteinExistence type="predicted"/>
<dbReference type="Pfam" id="PF18932">
    <property type="entry name" value="DUF5681"/>
    <property type="match status" value="1"/>
</dbReference>
<protein>
    <recommendedName>
        <fullName evidence="2">DUF5681 domain-containing protein</fullName>
    </recommendedName>
</protein>
<reference evidence="3 4" key="1">
    <citation type="submission" date="2020-09" db="EMBL/GenBank/DDBJ databases">
        <title>Sphingomonas sp., a new species isolated from pork steak.</title>
        <authorList>
            <person name="Heidler von Heilborn D."/>
        </authorList>
    </citation>
    <scope>NUCLEOTIDE SEQUENCE [LARGE SCALE GENOMIC DNA]</scope>
    <source>
        <strain evidence="4">S8-3T</strain>
    </source>
</reference>
<feature type="compositionally biased region" description="Basic and acidic residues" evidence="1">
    <location>
        <begin position="29"/>
        <end position="40"/>
    </location>
</feature>
<accession>A0A7H0LM42</accession>